<feature type="region of interest" description="Disordered" evidence="4">
    <location>
        <begin position="239"/>
        <end position="269"/>
    </location>
</feature>
<dbReference type="RefSeq" id="XP_004990207.1">
    <property type="nucleotide sequence ID" value="XM_004990150.1"/>
</dbReference>
<dbReference type="Gene3D" id="2.80.10.50">
    <property type="match status" value="1"/>
</dbReference>
<dbReference type="InterPro" id="IPR036869">
    <property type="entry name" value="J_dom_sf"/>
</dbReference>
<feature type="domain" description="EGF-like" evidence="6">
    <location>
        <begin position="537"/>
        <end position="569"/>
    </location>
</feature>
<feature type="region of interest" description="Disordered" evidence="4">
    <location>
        <begin position="851"/>
        <end position="870"/>
    </location>
</feature>
<dbReference type="PANTHER" id="PTHR45188">
    <property type="entry name" value="DNAJ PROTEIN P58IPK HOMOLOG"/>
    <property type="match status" value="1"/>
</dbReference>
<dbReference type="SMART" id="SM00271">
    <property type="entry name" value="DnaJ"/>
    <property type="match status" value="1"/>
</dbReference>
<dbReference type="EMBL" id="GL832979">
    <property type="protein sequence ID" value="EGD77731.1"/>
    <property type="molecule type" value="Genomic_DNA"/>
</dbReference>
<feature type="domain" description="J" evidence="7">
    <location>
        <begin position="1348"/>
        <end position="1412"/>
    </location>
</feature>
<name>F2UKT2_SALR5</name>
<dbReference type="SUPFAM" id="SSF46565">
    <property type="entry name" value="Chaperone J-domain"/>
    <property type="match status" value="1"/>
</dbReference>
<feature type="compositionally biased region" description="Acidic residues" evidence="4">
    <location>
        <begin position="851"/>
        <end position="869"/>
    </location>
</feature>
<dbReference type="InterPro" id="IPR035992">
    <property type="entry name" value="Ricin_B-like_lectins"/>
</dbReference>
<feature type="compositionally biased region" description="Low complexity" evidence="4">
    <location>
        <begin position="21"/>
        <end position="31"/>
    </location>
</feature>
<evidence type="ECO:0000256" key="1">
    <source>
        <dbReference type="ARBA" id="ARBA00022737"/>
    </source>
</evidence>
<dbReference type="PRINTS" id="PR00625">
    <property type="entry name" value="JDOMAIN"/>
</dbReference>
<keyword evidence="3" id="KW-1015">Disulfide bond</keyword>
<keyword evidence="1" id="KW-0677">Repeat</keyword>
<protein>
    <recommendedName>
        <fullName evidence="10">J domain-containing protein</fullName>
    </recommendedName>
</protein>
<feature type="compositionally biased region" description="Low complexity" evidence="4">
    <location>
        <begin position="908"/>
        <end position="925"/>
    </location>
</feature>
<dbReference type="PANTHER" id="PTHR45188:SF2">
    <property type="entry name" value="DNAJ HOMOLOG SUBFAMILY C MEMBER 7"/>
    <property type="match status" value="1"/>
</dbReference>
<feature type="signal peptide" evidence="5">
    <location>
        <begin position="1"/>
        <end position="16"/>
    </location>
</feature>
<dbReference type="PROSITE" id="PS50026">
    <property type="entry name" value="EGF_3"/>
    <property type="match status" value="1"/>
</dbReference>
<evidence type="ECO:0000256" key="3">
    <source>
        <dbReference type="PROSITE-ProRule" id="PRU00076"/>
    </source>
</evidence>
<evidence type="ECO:0000256" key="5">
    <source>
        <dbReference type="SAM" id="SignalP"/>
    </source>
</evidence>
<feature type="region of interest" description="Disordered" evidence="4">
    <location>
        <begin position="1420"/>
        <end position="1499"/>
    </location>
</feature>
<dbReference type="Pfam" id="PF00226">
    <property type="entry name" value="DnaJ"/>
    <property type="match status" value="1"/>
</dbReference>
<feature type="region of interest" description="Disordered" evidence="4">
    <location>
        <begin position="687"/>
        <end position="710"/>
    </location>
</feature>
<dbReference type="Proteomes" id="UP000007799">
    <property type="component" value="Unassembled WGS sequence"/>
</dbReference>
<reference evidence="8" key="1">
    <citation type="submission" date="2009-08" db="EMBL/GenBank/DDBJ databases">
        <title>Annotation of Salpingoeca rosetta.</title>
        <authorList>
            <consortium name="The Broad Institute Genome Sequencing Platform"/>
            <person name="Russ C."/>
            <person name="Cuomo C."/>
            <person name="Burger G."/>
            <person name="Gray M.W."/>
            <person name="Holland P.W.H."/>
            <person name="King N."/>
            <person name="Lang F.B.F."/>
            <person name="Roger A.J."/>
            <person name="Ruiz-Trillo I."/>
            <person name="Young S.K."/>
            <person name="Zeng Q."/>
            <person name="Gargeya S."/>
            <person name="Alvarado L."/>
            <person name="Berlin A."/>
            <person name="Chapman S.B."/>
            <person name="Chen Z."/>
            <person name="Freedman E."/>
            <person name="Gellesch M."/>
            <person name="Goldberg J."/>
            <person name="Griggs A."/>
            <person name="Gujja S."/>
            <person name="Heilman E."/>
            <person name="Heiman D."/>
            <person name="Howarth C."/>
            <person name="Mehta T."/>
            <person name="Neiman D."/>
            <person name="Pearson M."/>
            <person name="Roberts A."/>
            <person name="Saif S."/>
            <person name="Shea T."/>
            <person name="Shenoy N."/>
            <person name="Sisk P."/>
            <person name="Stolte C."/>
            <person name="Sykes S."/>
            <person name="White J."/>
            <person name="Yandava C."/>
            <person name="Haas B."/>
            <person name="Nusbaum C."/>
            <person name="Birren B."/>
        </authorList>
    </citation>
    <scope>NUCLEOTIDE SEQUENCE [LARGE SCALE GENOMIC DNA]</scope>
    <source>
        <strain evidence="8">ATCC 50818</strain>
    </source>
</reference>
<evidence type="ECO:0000313" key="9">
    <source>
        <dbReference type="Proteomes" id="UP000007799"/>
    </source>
</evidence>
<dbReference type="Gene3D" id="2.10.25.10">
    <property type="entry name" value="Laminin"/>
    <property type="match status" value="1"/>
</dbReference>
<dbReference type="STRING" id="946362.F2UKT2"/>
<organism evidence="9">
    <name type="scientific">Salpingoeca rosetta (strain ATCC 50818 / BSB-021)</name>
    <dbReference type="NCBI Taxonomy" id="946362"/>
    <lineage>
        <taxon>Eukaryota</taxon>
        <taxon>Choanoflagellata</taxon>
        <taxon>Craspedida</taxon>
        <taxon>Salpingoecidae</taxon>
        <taxon>Salpingoeca</taxon>
    </lineage>
</organism>
<dbReference type="InterPro" id="IPR011990">
    <property type="entry name" value="TPR-like_helical_dom_sf"/>
</dbReference>
<feature type="disulfide bond" evidence="3">
    <location>
        <begin position="541"/>
        <end position="551"/>
    </location>
</feature>
<dbReference type="InterPro" id="IPR001623">
    <property type="entry name" value="DnaJ_domain"/>
</dbReference>
<feature type="compositionally biased region" description="Low complexity" evidence="4">
    <location>
        <begin position="259"/>
        <end position="269"/>
    </location>
</feature>
<dbReference type="PROSITE" id="PS50076">
    <property type="entry name" value="DNAJ_2"/>
    <property type="match status" value="1"/>
</dbReference>
<dbReference type="CDD" id="cd06257">
    <property type="entry name" value="DnaJ"/>
    <property type="match status" value="1"/>
</dbReference>
<evidence type="ECO:0000256" key="2">
    <source>
        <dbReference type="ARBA" id="ARBA00022803"/>
    </source>
</evidence>
<evidence type="ECO:0000256" key="4">
    <source>
        <dbReference type="SAM" id="MobiDB-lite"/>
    </source>
</evidence>
<dbReference type="PROSITE" id="PS00022">
    <property type="entry name" value="EGF_1"/>
    <property type="match status" value="1"/>
</dbReference>
<dbReference type="OrthoDB" id="445556at2759"/>
<feature type="region of interest" description="Disordered" evidence="4">
    <location>
        <begin position="632"/>
        <end position="652"/>
    </location>
</feature>
<dbReference type="eggNOG" id="KOG0624">
    <property type="taxonomic scope" value="Eukaryota"/>
</dbReference>
<dbReference type="Gene3D" id="1.10.287.110">
    <property type="entry name" value="DnaJ domain"/>
    <property type="match status" value="1"/>
</dbReference>
<feature type="chain" id="PRO_5003288704" description="J domain-containing protein" evidence="5">
    <location>
        <begin position="17"/>
        <end position="1499"/>
    </location>
</feature>
<feature type="compositionally biased region" description="Acidic residues" evidence="4">
    <location>
        <begin position="697"/>
        <end position="710"/>
    </location>
</feature>
<feature type="region of interest" description="Disordered" evidence="4">
    <location>
        <begin position="209"/>
        <end position="228"/>
    </location>
</feature>
<feature type="region of interest" description="Disordered" evidence="4">
    <location>
        <begin position="770"/>
        <end position="791"/>
    </location>
</feature>
<dbReference type="PROSITE" id="PS01186">
    <property type="entry name" value="EGF_2"/>
    <property type="match status" value="1"/>
</dbReference>
<comment type="caution">
    <text evidence="3">Lacks conserved residue(s) required for the propagation of feature annotation.</text>
</comment>
<evidence type="ECO:0000259" key="7">
    <source>
        <dbReference type="PROSITE" id="PS50076"/>
    </source>
</evidence>
<dbReference type="SUPFAM" id="SSF48452">
    <property type="entry name" value="TPR-like"/>
    <property type="match status" value="2"/>
</dbReference>
<feature type="compositionally biased region" description="Acidic residues" evidence="4">
    <location>
        <begin position="1457"/>
        <end position="1466"/>
    </location>
</feature>
<feature type="region of interest" description="Disordered" evidence="4">
    <location>
        <begin position="21"/>
        <end position="48"/>
    </location>
</feature>
<evidence type="ECO:0000259" key="6">
    <source>
        <dbReference type="PROSITE" id="PS50026"/>
    </source>
</evidence>
<dbReference type="GeneID" id="16070760"/>
<dbReference type="SUPFAM" id="SSF50370">
    <property type="entry name" value="Ricin B-like lectins"/>
    <property type="match status" value="1"/>
</dbReference>
<dbReference type="InParanoid" id="F2UKT2"/>
<dbReference type="KEGG" id="sre:PTSG_08822"/>
<gene>
    <name evidence="8" type="ORF">PTSG_08822</name>
</gene>
<proteinExistence type="predicted"/>
<feature type="region of interest" description="Disordered" evidence="4">
    <location>
        <begin position="902"/>
        <end position="935"/>
    </location>
</feature>
<keyword evidence="3" id="KW-0245">EGF-like domain</keyword>
<accession>F2UKT2</accession>
<feature type="disulfide bond" evidence="3">
    <location>
        <begin position="559"/>
        <end position="568"/>
    </location>
</feature>
<dbReference type="CDD" id="cd00161">
    <property type="entry name" value="beta-trefoil_Ricin-like"/>
    <property type="match status" value="1"/>
</dbReference>
<dbReference type="Gene3D" id="1.25.40.10">
    <property type="entry name" value="Tetratricopeptide repeat domain"/>
    <property type="match status" value="1"/>
</dbReference>
<dbReference type="PROSITE" id="PS50231">
    <property type="entry name" value="RICIN_B_LECTIN"/>
    <property type="match status" value="1"/>
</dbReference>
<sequence length="1499" mass="163784">MAHIVVWLVVLAVVVASTGCGSSSGATTAAHPHQRARRPRQQDDGFGVPATQLRLHGGMRACLQATHHGGVQLHPCHVDSADQWWALQPQPEDINAIVLRLEDSPSCVAIDAAVDSLEETASVHLAPCSSSALQRFYIFKTSFAERGGMVKGYAIQSLQYPHLCLDGNMRATLSTALRLAPCQDSAFQVFHGDMLALLAQPAEARVKPSVVDAPSSSQTRAATSKEAAHIERVEELRAKLKQRQQQQGQEHKRQRRSSTHTSASSSQRQDVLRVFADSEWRGRSSGFSCCGKHRLRQPVHSILLKPGYHAVLYGGWKCDEVLADLAGSTNNASTFTNGAQVQCLQALALQPSVHLPSKSAPSSVSAFSEEDFQGREIKLPTIAAPNIYQTPIASLFHFHEDPSTSDTIASLRIPAGSRVFLHHGDRQAGGRLLVRDVRGGLEPSEFTHASITWMPWSQLRGVVFCPRPLYHGHCQYYTLGLYDVPAEGLGSIFIARPGYRVKLLNKDSRLITAIDNNTTDTSHVFELEKQRPASFLVGFACENDCNKHGRCIGANVCTCHKGWKGEFCQYGPPDFTSVIVCDSNTAVAGSPLHCIIRPRHAGLPTAASGSDFQLQPDLDAITHVSLRMLPPPAVNLGTGASHDDNSSNSSDEIDALSERDIHFEVTANHSTSGHERLFTAVVVTPLLPQRQSGGDGGEGEEGGDEGDDHELDVLNTPVIAVFPRWSSTDVQVSCGQPVHSLLDATRRYDCILTTAPRGVYTVDDDGECGSSDKHNAGGPPKRASADDEHTDAGTSICVPTVLDALSCRIEDGGAKAAAPPLSSSSSSFAVSMHASNADAVGCSFKFSIDVMEDGNPDDDDAPDGTDEVEMDRVSSNADNIDGGDSADDAAVLVCGYVYRSGQHRSNSDESSSSSSSSSDGDNSNGSRGGSSGQAHIDDVSFEDRLIALSVGRLLEEEKQAHVLSRDVTRQLAHVHALLRAYEFDGAVALLRYMLLSLERNPVAALMANAQPQYQQQPQQQSAKAVAIVQQVQLTLNLLLLDVLGKVGRFQEALLASNELRQLLALWGETPSRTTHAQVSALEARASRGLEVLQTLTDMLSSSGDVDESATDMCSPATITALSAVLVDAPASATYRRWRAECHLRHGNASAALADASMLVRLDKADARTLRLHGAIHWRLLGNTEVAATVLAKCIRISTPDAGARQLCKREEQMMRRVLSLAAEAKQFKDQREFLRAIHAFDTLLALDAHSEMALTALQELCELHFFVNRIDAALHSCTRALEDVRLQENSQFVVHLLMYRAWAFLTKEMFSNALRDVKRARRISPHDMKLLVLQRKIELAVKEATTKDYYSILGVPKGASTAVIRRAYRRLVRVWHPDKNKHPDAEQKFLDIVEAYEVLMDDELRAAYDKGVDITEYMERRKRSQQQEQEQDSSADETDSSSHGRGKQQGQQQREDDASDDDDDDGSSQQRQQQRSKRSRQATRDITLPQHCCITHQED</sequence>
<evidence type="ECO:0008006" key="10">
    <source>
        <dbReference type="Google" id="ProtNLM"/>
    </source>
</evidence>
<keyword evidence="5" id="KW-0732">Signal</keyword>
<keyword evidence="9" id="KW-1185">Reference proteome</keyword>
<evidence type="ECO:0000313" key="8">
    <source>
        <dbReference type="EMBL" id="EGD77731.1"/>
    </source>
</evidence>
<dbReference type="InterPro" id="IPR000742">
    <property type="entry name" value="EGF"/>
</dbReference>
<feature type="compositionally biased region" description="Acidic residues" evidence="4">
    <location>
        <begin position="1429"/>
        <end position="1439"/>
    </location>
</feature>
<keyword evidence="2" id="KW-0802">TPR repeat</keyword>